<dbReference type="Proteomes" id="UP000054485">
    <property type="component" value="Unassembled WGS sequence"/>
</dbReference>
<dbReference type="EMBL" id="KN836057">
    <property type="protein sequence ID" value="KIK32994.1"/>
    <property type="molecule type" value="Genomic_DNA"/>
</dbReference>
<gene>
    <name evidence="2" type="ORF">CY34DRAFT_813919</name>
</gene>
<sequence>MAAHPCYVTELLTGILRAFGEPTDIPRIRRRIGDDVSCSKDNLSWRRSFLWFVTRVVLQTSLERTTLGRKGTRLSWPRS</sequence>
<name>A0A0D0A480_9AGAM</name>
<evidence type="ECO:0000259" key="1">
    <source>
        <dbReference type="Pfam" id="PF20255"/>
    </source>
</evidence>
<organism evidence="2 3">
    <name type="scientific">Suillus luteus UH-Slu-Lm8-n1</name>
    <dbReference type="NCBI Taxonomy" id="930992"/>
    <lineage>
        <taxon>Eukaryota</taxon>
        <taxon>Fungi</taxon>
        <taxon>Dikarya</taxon>
        <taxon>Basidiomycota</taxon>
        <taxon>Agaricomycotina</taxon>
        <taxon>Agaricomycetes</taxon>
        <taxon>Agaricomycetidae</taxon>
        <taxon>Boletales</taxon>
        <taxon>Suillineae</taxon>
        <taxon>Suillaceae</taxon>
        <taxon>Suillus</taxon>
    </lineage>
</organism>
<feature type="domain" description="DUF6606" evidence="1">
    <location>
        <begin position="3"/>
        <end position="65"/>
    </location>
</feature>
<evidence type="ECO:0000313" key="3">
    <source>
        <dbReference type="Proteomes" id="UP000054485"/>
    </source>
</evidence>
<reference evidence="3" key="2">
    <citation type="submission" date="2015-01" db="EMBL/GenBank/DDBJ databases">
        <title>Evolutionary Origins and Diversification of the Mycorrhizal Mutualists.</title>
        <authorList>
            <consortium name="DOE Joint Genome Institute"/>
            <consortium name="Mycorrhizal Genomics Consortium"/>
            <person name="Kohler A."/>
            <person name="Kuo A."/>
            <person name="Nagy L.G."/>
            <person name="Floudas D."/>
            <person name="Copeland A."/>
            <person name="Barry K.W."/>
            <person name="Cichocki N."/>
            <person name="Veneault-Fourrey C."/>
            <person name="LaButti K."/>
            <person name="Lindquist E.A."/>
            <person name="Lipzen A."/>
            <person name="Lundell T."/>
            <person name="Morin E."/>
            <person name="Murat C."/>
            <person name="Riley R."/>
            <person name="Ohm R."/>
            <person name="Sun H."/>
            <person name="Tunlid A."/>
            <person name="Henrissat B."/>
            <person name="Grigoriev I.V."/>
            <person name="Hibbett D.S."/>
            <person name="Martin F."/>
        </authorList>
    </citation>
    <scope>NUCLEOTIDE SEQUENCE [LARGE SCALE GENOMIC DNA]</scope>
    <source>
        <strain evidence="3">UH-Slu-Lm8-n1</strain>
    </source>
</reference>
<dbReference type="AlphaFoldDB" id="A0A0D0A480"/>
<keyword evidence="3" id="KW-1185">Reference proteome</keyword>
<accession>A0A0D0A480</accession>
<reference evidence="2 3" key="1">
    <citation type="submission" date="2014-04" db="EMBL/GenBank/DDBJ databases">
        <authorList>
            <consortium name="DOE Joint Genome Institute"/>
            <person name="Kuo A."/>
            <person name="Ruytinx J."/>
            <person name="Rineau F."/>
            <person name="Colpaert J."/>
            <person name="Kohler A."/>
            <person name="Nagy L.G."/>
            <person name="Floudas D."/>
            <person name="Copeland A."/>
            <person name="Barry K.W."/>
            <person name="Cichocki N."/>
            <person name="Veneault-Fourrey C."/>
            <person name="LaButti K."/>
            <person name="Lindquist E.A."/>
            <person name="Lipzen A."/>
            <person name="Lundell T."/>
            <person name="Morin E."/>
            <person name="Murat C."/>
            <person name="Sun H."/>
            <person name="Tunlid A."/>
            <person name="Henrissat B."/>
            <person name="Grigoriev I.V."/>
            <person name="Hibbett D.S."/>
            <person name="Martin F."/>
            <person name="Nordberg H.P."/>
            <person name="Cantor M.N."/>
            <person name="Hua S.X."/>
        </authorList>
    </citation>
    <scope>NUCLEOTIDE SEQUENCE [LARGE SCALE GENOMIC DNA]</scope>
    <source>
        <strain evidence="2 3">UH-Slu-Lm8-n1</strain>
    </source>
</reference>
<dbReference type="InterPro" id="IPR046541">
    <property type="entry name" value="DUF6606"/>
</dbReference>
<dbReference type="STRING" id="930992.A0A0D0A480"/>
<evidence type="ECO:0000313" key="2">
    <source>
        <dbReference type="EMBL" id="KIK32994.1"/>
    </source>
</evidence>
<protein>
    <submittedName>
        <fullName evidence="2">Unplaced genomic scaffold CY34scaffold_926, whole genome shotgun sequence</fullName>
    </submittedName>
</protein>
<proteinExistence type="predicted"/>
<dbReference type="Pfam" id="PF20255">
    <property type="entry name" value="DUF6606"/>
    <property type="match status" value="1"/>
</dbReference>
<dbReference type="HOGENOM" id="CLU_2607626_0_0_1"/>
<dbReference type="OrthoDB" id="3182339at2759"/>
<dbReference type="InParanoid" id="A0A0D0A480"/>